<evidence type="ECO:0000256" key="6">
    <source>
        <dbReference type="ARBA" id="ARBA00038076"/>
    </source>
</evidence>
<accession>G4QP10</accession>
<dbReference type="Pfam" id="PF02687">
    <property type="entry name" value="FtsX"/>
    <property type="match status" value="1"/>
</dbReference>
<dbReference type="Pfam" id="PF12704">
    <property type="entry name" value="MacB_PCD"/>
    <property type="match status" value="1"/>
</dbReference>
<evidence type="ECO:0000256" key="2">
    <source>
        <dbReference type="ARBA" id="ARBA00022475"/>
    </source>
</evidence>
<evidence type="ECO:0000256" key="7">
    <source>
        <dbReference type="SAM" id="Phobius"/>
    </source>
</evidence>
<feature type="transmembrane region" description="Helical" evidence="7">
    <location>
        <begin position="275"/>
        <end position="301"/>
    </location>
</feature>
<dbReference type="PANTHER" id="PTHR30572:SF4">
    <property type="entry name" value="ABC TRANSPORTER PERMEASE YTRF"/>
    <property type="match status" value="1"/>
</dbReference>
<dbReference type="RefSeq" id="WP_014110589.1">
    <property type="nucleotide sequence ID" value="NC_016041.1"/>
</dbReference>
<keyword evidence="11" id="KW-1185">Reference proteome</keyword>
<dbReference type="STRING" id="1085623.GNIT_3624"/>
<evidence type="ECO:0000313" key="11">
    <source>
        <dbReference type="Proteomes" id="UP000009282"/>
    </source>
</evidence>
<dbReference type="GO" id="GO:0022857">
    <property type="term" value="F:transmembrane transporter activity"/>
    <property type="evidence" value="ECO:0007669"/>
    <property type="project" value="TreeGrafter"/>
</dbReference>
<feature type="transmembrane region" description="Helical" evidence="7">
    <location>
        <begin position="364"/>
        <end position="383"/>
    </location>
</feature>
<dbReference type="OrthoDB" id="9770036at2"/>
<evidence type="ECO:0000256" key="4">
    <source>
        <dbReference type="ARBA" id="ARBA00022989"/>
    </source>
</evidence>
<evidence type="ECO:0000256" key="3">
    <source>
        <dbReference type="ARBA" id="ARBA00022692"/>
    </source>
</evidence>
<dbReference type="AlphaFoldDB" id="G4QP10"/>
<comment type="subcellular location">
    <subcellularLocation>
        <location evidence="1">Cell membrane</location>
        <topology evidence="1">Multi-pass membrane protein</topology>
    </subcellularLocation>
</comment>
<dbReference type="eggNOG" id="COG0577">
    <property type="taxonomic scope" value="Bacteria"/>
</dbReference>
<feature type="transmembrane region" description="Helical" evidence="7">
    <location>
        <begin position="322"/>
        <end position="349"/>
    </location>
</feature>
<proteinExistence type="inferred from homology"/>
<dbReference type="GO" id="GO:0005886">
    <property type="term" value="C:plasma membrane"/>
    <property type="evidence" value="ECO:0007669"/>
    <property type="project" value="UniProtKB-SubCell"/>
</dbReference>
<evidence type="ECO:0000256" key="5">
    <source>
        <dbReference type="ARBA" id="ARBA00023136"/>
    </source>
</evidence>
<organism evidence="10 11">
    <name type="scientific">Glaciecola nitratireducens (strain JCM 12485 / KCTC 12276 / FR1064)</name>
    <dbReference type="NCBI Taxonomy" id="1085623"/>
    <lineage>
        <taxon>Bacteria</taxon>
        <taxon>Pseudomonadati</taxon>
        <taxon>Pseudomonadota</taxon>
        <taxon>Gammaproteobacteria</taxon>
        <taxon>Alteromonadales</taxon>
        <taxon>Alteromonadaceae</taxon>
        <taxon>Brumicola</taxon>
    </lineage>
</organism>
<keyword evidence="5 7" id="KW-0472">Membrane</keyword>
<dbReference type="HOGENOM" id="CLU_056182_0_0_6"/>
<reference evidence="10 11" key="1">
    <citation type="journal article" date="2011" name="J. Bacteriol.">
        <title>Complete genome sequence of seawater bacterium Glaciecola nitratireducens FR1064T.</title>
        <authorList>
            <person name="Bian F."/>
            <person name="Qin Q.L."/>
            <person name="Xie B.B."/>
            <person name="Shu Y.L."/>
            <person name="Zhang X.Y."/>
            <person name="Yu Y."/>
            <person name="Chen B."/>
            <person name="Chen X.L."/>
            <person name="Zhou B.C."/>
            <person name="Zhang Y.Z."/>
        </authorList>
    </citation>
    <scope>NUCLEOTIDE SEQUENCE [LARGE SCALE GENOMIC DNA]</scope>
    <source>
        <strain evidence="11">JCM 12485 / KCTC 12276 / FR1064</strain>
    </source>
</reference>
<feature type="domain" description="MacB-like periplasmic core" evidence="9">
    <location>
        <begin position="96"/>
        <end position="245"/>
    </location>
</feature>
<name>G4QP10_GLANF</name>
<dbReference type="EMBL" id="CP003060">
    <property type="protein sequence ID" value="AEP31718.1"/>
    <property type="molecule type" value="Genomic_DNA"/>
</dbReference>
<protein>
    <submittedName>
        <fullName evidence="10">ABC transporter, permease protein</fullName>
    </submittedName>
</protein>
<evidence type="ECO:0000313" key="10">
    <source>
        <dbReference type="EMBL" id="AEP31718.1"/>
    </source>
</evidence>
<comment type="similarity">
    <text evidence="6">Belongs to the ABC-4 integral membrane protein family.</text>
</comment>
<dbReference type="PANTHER" id="PTHR30572">
    <property type="entry name" value="MEMBRANE COMPONENT OF TRANSPORTER-RELATED"/>
    <property type="match status" value="1"/>
</dbReference>
<gene>
    <name evidence="10" type="ordered locus">GNIT_3624</name>
</gene>
<evidence type="ECO:0000256" key="1">
    <source>
        <dbReference type="ARBA" id="ARBA00004651"/>
    </source>
</evidence>
<keyword evidence="4 7" id="KW-1133">Transmembrane helix</keyword>
<dbReference type="InterPro" id="IPR025857">
    <property type="entry name" value="MacB_PCD"/>
</dbReference>
<dbReference type="Proteomes" id="UP000009282">
    <property type="component" value="Chromosome"/>
</dbReference>
<sequence length="401" mass="43891">MLEIKPIFNSLLRSKAGALMLLVQIALTTMIVSNAASIIFDRIQYLSQETGYPEDEIFSFSVMSFDKTLDLTQKFEETETMLRNITGVKNAGLFNAVPVSGSGSATGLGLQPANERGQDSRAAYYMADENALDTLGISLIEGRNIRADEVIESQTREVFPKVVLLTKTLADELFPSGDALGQTVYFGDTPLEIIGITEKMMGPWLKDSRPDNVAIIPFVGASTFQKIIVRTDPDQRAAIMRQIEDIMLEDQNKRVIVGLRGMDEAKEMYNAADTLMLRMLVVLIVVLLSVTALGIFGLTVFNINKRTKQIGTRRALGARKSAIINYFLVENIIICSAGTAVGSIAAIFLGQSLLNFYSLPALDILYIVFTVVFVVIISILSVIMPANRAANISPSIATRSI</sequence>
<dbReference type="InterPro" id="IPR050250">
    <property type="entry name" value="Macrolide_Exporter_MacB"/>
</dbReference>
<evidence type="ECO:0000259" key="8">
    <source>
        <dbReference type="Pfam" id="PF02687"/>
    </source>
</evidence>
<keyword evidence="3 7" id="KW-0812">Transmembrane</keyword>
<evidence type="ECO:0000259" key="9">
    <source>
        <dbReference type="Pfam" id="PF12704"/>
    </source>
</evidence>
<dbReference type="InterPro" id="IPR003838">
    <property type="entry name" value="ABC3_permease_C"/>
</dbReference>
<keyword evidence="2" id="KW-1003">Cell membrane</keyword>
<feature type="domain" description="ABC3 transporter permease C-terminal" evidence="8">
    <location>
        <begin position="282"/>
        <end position="394"/>
    </location>
</feature>
<dbReference type="KEGG" id="gni:GNIT_3624"/>